<keyword evidence="3" id="KW-1185">Reference proteome</keyword>
<evidence type="ECO:0000313" key="3">
    <source>
        <dbReference type="Proteomes" id="UP000237347"/>
    </source>
</evidence>
<reference evidence="2 3" key="1">
    <citation type="journal article" date="2018" name="Sci. Data">
        <title>The draft genome sequence of cork oak.</title>
        <authorList>
            <person name="Ramos A.M."/>
            <person name="Usie A."/>
            <person name="Barbosa P."/>
            <person name="Barros P.M."/>
            <person name="Capote T."/>
            <person name="Chaves I."/>
            <person name="Simoes F."/>
            <person name="Abreu I."/>
            <person name="Carrasquinho I."/>
            <person name="Faro C."/>
            <person name="Guimaraes J.B."/>
            <person name="Mendonca D."/>
            <person name="Nobrega F."/>
            <person name="Rodrigues L."/>
            <person name="Saibo N.J.M."/>
            <person name="Varela M.C."/>
            <person name="Egas C."/>
            <person name="Matos J."/>
            <person name="Miguel C.M."/>
            <person name="Oliveira M.M."/>
            <person name="Ricardo C.P."/>
            <person name="Goncalves S."/>
        </authorList>
    </citation>
    <scope>NUCLEOTIDE SEQUENCE [LARGE SCALE GENOMIC DNA]</scope>
    <source>
        <strain evidence="3">cv. HL8</strain>
    </source>
</reference>
<comment type="caution">
    <text evidence="2">The sequence shown here is derived from an EMBL/GenBank/DDBJ whole genome shotgun (WGS) entry which is preliminary data.</text>
</comment>
<dbReference type="Proteomes" id="UP000237347">
    <property type="component" value="Unassembled WGS sequence"/>
</dbReference>
<feature type="region of interest" description="Disordered" evidence="1">
    <location>
        <begin position="1"/>
        <end position="20"/>
    </location>
</feature>
<evidence type="ECO:0000256" key="1">
    <source>
        <dbReference type="SAM" id="MobiDB-lite"/>
    </source>
</evidence>
<evidence type="ECO:0000313" key="2">
    <source>
        <dbReference type="EMBL" id="KAK7854409.1"/>
    </source>
</evidence>
<accession>A0AAW0LSG6</accession>
<organism evidence="2 3">
    <name type="scientific">Quercus suber</name>
    <name type="common">Cork oak</name>
    <dbReference type="NCBI Taxonomy" id="58331"/>
    <lineage>
        <taxon>Eukaryota</taxon>
        <taxon>Viridiplantae</taxon>
        <taxon>Streptophyta</taxon>
        <taxon>Embryophyta</taxon>
        <taxon>Tracheophyta</taxon>
        <taxon>Spermatophyta</taxon>
        <taxon>Magnoliopsida</taxon>
        <taxon>eudicotyledons</taxon>
        <taxon>Gunneridae</taxon>
        <taxon>Pentapetalae</taxon>
        <taxon>rosids</taxon>
        <taxon>fabids</taxon>
        <taxon>Fagales</taxon>
        <taxon>Fagaceae</taxon>
        <taxon>Quercus</taxon>
    </lineage>
</organism>
<dbReference type="AlphaFoldDB" id="A0AAW0LSG6"/>
<dbReference type="EMBL" id="PKMF04000055">
    <property type="protein sequence ID" value="KAK7854409.1"/>
    <property type="molecule type" value="Genomic_DNA"/>
</dbReference>
<sequence>MGEKHHPRRAVESPELQDRNVPARLLAQRAQIDENLVVWLEECPSQVAHLKQSKTKMHPSFHPTMIVFAHSSTQLTASVTL</sequence>
<feature type="compositionally biased region" description="Basic and acidic residues" evidence="1">
    <location>
        <begin position="1"/>
        <end position="18"/>
    </location>
</feature>
<name>A0AAW0LSG6_QUESU</name>
<gene>
    <name evidence="2" type="ORF">CFP56_032247</name>
</gene>
<proteinExistence type="predicted"/>
<protein>
    <submittedName>
        <fullName evidence="2">Uncharacterized protein</fullName>
    </submittedName>
</protein>